<sequence length="247" mass="29713">MCFHKYDLINKECKVKEYMKLFRSNRNIFDASRVKNDEDEYLKSEAINNNIDENNNMNIYNTSDYYETNKFGTNYLIPFDNKSSDYNKYDTDVSVSSISENSFILDECSSYDSKKDYIILEFIIEKIEEINIALIYTNILKNCYYIIKVEMLYNYIYNNIEILKRFAYLNNAYYLYKLYYNMFVWDNKNHFDGLKDINKKEKQKYMNGYNKDDMDGMSLKGYSNNYTKNNDIDDTSQNNDIDKNITK</sequence>
<reference evidence="3" key="1">
    <citation type="submission" date="2015-07" db="EMBL/GenBank/DDBJ databases">
        <title>Annotation of Plasmodium falciparum RAJ116.</title>
        <authorList>
            <consortium name="The Broad Institute Genome Sequencing Platform"/>
            <person name="Volkman S.K."/>
            <person name="Neafsey D.E."/>
            <person name="Dash A.P."/>
            <person name="Chitnis C.E."/>
            <person name="Hartl D.L."/>
            <person name="Young S.K."/>
            <person name="Zeng Q."/>
            <person name="Koehrsen M."/>
            <person name="Alvarado L."/>
            <person name="Berlin A."/>
            <person name="Borenstein D."/>
            <person name="Chapman S.B."/>
            <person name="Chen Z."/>
            <person name="Engels R."/>
            <person name="Freedman E."/>
            <person name="Gellesch M."/>
            <person name="Goldberg J."/>
            <person name="Griggs A."/>
            <person name="Gujja S."/>
            <person name="Heilman E.R."/>
            <person name="Heiman D.I."/>
            <person name="Howarth C."/>
            <person name="Jen D."/>
            <person name="Larson L."/>
            <person name="Mehta T."/>
            <person name="Neiman D."/>
            <person name="Park D."/>
            <person name="Pearson M."/>
            <person name="Roberts A."/>
            <person name="Saif S."/>
            <person name="Shea T."/>
            <person name="Shenoy N."/>
            <person name="Sisk P."/>
            <person name="Stolte C."/>
            <person name="Sykes S."/>
            <person name="Walk T."/>
            <person name="White J."/>
            <person name="Yandava C."/>
            <person name="Haas B."/>
            <person name="Henn M.R."/>
            <person name="Nusbaum C."/>
            <person name="Birren B."/>
        </authorList>
    </citation>
    <scope>NUCLEOTIDE SEQUENCE [LARGE SCALE GENOMIC DNA]</scope>
    <source>
        <strain evidence="3">RAJ116</strain>
    </source>
</reference>
<dbReference type="InterPro" id="IPR005314">
    <property type="entry name" value="Peptidase_C50"/>
</dbReference>
<dbReference type="PANTHER" id="PTHR12792">
    <property type="entry name" value="EXTRA SPINDLE POLES 1-RELATED"/>
    <property type="match status" value="1"/>
</dbReference>
<reference evidence="3" key="2">
    <citation type="submission" date="2015-07" db="EMBL/GenBank/DDBJ databases">
        <title>The genome sequence of Plasmodium falciparum RAJ116.</title>
        <authorList>
            <consortium name="The Broad Institute Genome Sequencing Platform"/>
            <person name="Volkman S.K."/>
            <person name="Neafsey D.E."/>
            <person name="Dash A.P."/>
            <person name="Chitnis C.E."/>
            <person name="Hartl D.L."/>
            <person name="Young S.K."/>
            <person name="Kodira C.D."/>
            <person name="Zeng Q."/>
            <person name="Koehrsen M."/>
            <person name="Godfrey P."/>
            <person name="Alvarado L."/>
            <person name="Berlin A."/>
            <person name="Borenstein D."/>
            <person name="Chen Z."/>
            <person name="Engels R."/>
            <person name="Freedman E."/>
            <person name="Gellesch M."/>
            <person name="Goldberg J."/>
            <person name="Griggs A."/>
            <person name="Gujja S."/>
            <person name="Heiman D."/>
            <person name="Hepburn T."/>
            <person name="Howarth C."/>
            <person name="Jen D."/>
            <person name="Larson L."/>
            <person name="Lewis B."/>
            <person name="Mehta T."/>
            <person name="Park D."/>
            <person name="Pearson M."/>
            <person name="Roberts A."/>
            <person name="Saif S."/>
            <person name="Shea T."/>
            <person name="Shenoy N."/>
            <person name="Sisk P."/>
            <person name="Stolte C."/>
            <person name="Sykes S."/>
            <person name="Walk T."/>
            <person name="White J."/>
            <person name="Yandava C."/>
            <person name="Wirth D.F."/>
            <person name="Nusbaum C."/>
            <person name="Birren B."/>
        </authorList>
    </citation>
    <scope>NUCLEOTIDE SEQUENCE [LARGE SCALE GENOMIC DNA]</scope>
    <source>
        <strain evidence="3">RAJ116</strain>
    </source>
</reference>
<dbReference type="GO" id="GO:0004197">
    <property type="term" value="F:cysteine-type endopeptidase activity"/>
    <property type="evidence" value="ECO:0007669"/>
    <property type="project" value="InterPro"/>
</dbReference>
<proteinExistence type="predicted"/>
<dbReference type="Proteomes" id="UP000054566">
    <property type="component" value="Unassembled WGS sequence"/>
</dbReference>
<accession>A0A0L0CUC4</accession>
<dbReference type="GO" id="GO:0051307">
    <property type="term" value="P:meiotic chromosome separation"/>
    <property type="evidence" value="ECO:0007669"/>
    <property type="project" value="TreeGrafter"/>
</dbReference>
<feature type="region of interest" description="Disordered" evidence="1">
    <location>
        <begin position="228"/>
        <end position="247"/>
    </location>
</feature>
<evidence type="ECO:0000313" key="3">
    <source>
        <dbReference type="Proteomes" id="UP000054566"/>
    </source>
</evidence>
<dbReference type="GO" id="GO:0072686">
    <property type="term" value="C:mitotic spindle"/>
    <property type="evidence" value="ECO:0007669"/>
    <property type="project" value="TreeGrafter"/>
</dbReference>
<organism evidence="2 3">
    <name type="scientific">Plasmodium falciparum RAJ116</name>
    <dbReference type="NCBI Taxonomy" id="580058"/>
    <lineage>
        <taxon>Eukaryota</taxon>
        <taxon>Sar</taxon>
        <taxon>Alveolata</taxon>
        <taxon>Apicomplexa</taxon>
        <taxon>Aconoidasida</taxon>
        <taxon>Haemosporida</taxon>
        <taxon>Plasmodiidae</taxon>
        <taxon>Plasmodium</taxon>
        <taxon>Plasmodium (Laverania)</taxon>
    </lineage>
</organism>
<evidence type="ECO:0000256" key="1">
    <source>
        <dbReference type="SAM" id="MobiDB-lite"/>
    </source>
</evidence>
<dbReference type="GO" id="GO:0005634">
    <property type="term" value="C:nucleus"/>
    <property type="evidence" value="ECO:0007669"/>
    <property type="project" value="InterPro"/>
</dbReference>
<protein>
    <submittedName>
        <fullName evidence="2">Uncharacterized protein</fullName>
    </submittedName>
</protein>
<dbReference type="AlphaFoldDB" id="A0A0L0CUC4"/>
<dbReference type="GO" id="GO:0006508">
    <property type="term" value="P:proteolysis"/>
    <property type="evidence" value="ECO:0007669"/>
    <property type="project" value="InterPro"/>
</dbReference>
<dbReference type="EMBL" id="GG663943">
    <property type="protein sequence ID" value="KNC35873.1"/>
    <property type="molecule type" value="Genomic_DNA"/>
</dbReference>
<feature type="compositionally biased region" description="Polar residues" evidence="1">
    <location>
        <begin position="228"/>
        <end position="239"/>
    </location>
</feature>
<gene>
    <name evidence="2" type="ORF">PFLG_00832</name>
</gene>
<evidence type="ECO:0000313" key="2">
    <source>
        <dbReference type="EMBL" id="KNC35873.1"/>
    </source>
</evidence>
<dbReference type="GO" id="GO:0005737">
    <property type="term" value="C:cytoplasm"/>
    <property type="evidence" value="ECO:0007669"/>
    <property type="project" value="TreeGrafter"/>
</dbReference>
<name>A0A0L0CUC4_PLAFA</name>
<dbReference type="PANTHER" id="PTHR12792:SF0">
    <property type="entry name" value="SEPARIN"/>
    <property type="match status" value="1"/>
</dbReference>